<dbReference type="GO" id="GO:0016020">
    <property type="term" value="C:membrane"/>
    <property type="evidence" value="ECO:0007669"/>
    <property type="project" value="UniProtKB-SubCell"/>
</dbReference>
<dbReference type="PRINTS" id="PR01488">
    <property type="entry name" value="RTXTOXINA"/>
</dbReference>
<dbReference type="EMBL" id="PGTB01000127">
    <property type="protein sequence ID" value="PJE34936.1"/>
    <property type="molecule type" value="Genomic_DNA"/>
</dbReference>
<evidence type="ECO:0000256" key="3">
    <source>
        <dbReference type="ARBA" id="ARBA00022737"/>
    </source>
</evidence>
<keyword evidence="5" id="KW-0472">Membrane</keyword>
<gene>
    <name evidence="6" type="ORF">CVM52_19685</name>
</gene>
<dbReference type="Gene3D" id="2.160.20.160">
    <property type="match status" value="1"/>
</dbReference>
<dbReference type="InterPro" id="IPR001343">
    <property type="entry name" value="Hemolysn_Ca-bd"/>
</dbReference>
<keyword evidence="3" id="KW-0677">Repeat</keyword>
<dbReference type="GO" id="GO:0090729">
    <property type="term" value="F:toxin activity"/>
    <property type="evidence" value="ECO:0007669"/>
    <property type="project" value="UniProtKB-KW"/>
</dbReference>
<keyword evidence="2" id="KW-0800">Toxin</keyword>
<evidence type="ECO:0000256" key="4">
    <source>
        <dbReference type="ARBA" id="ARBA00023026"/>
    </source>
</evidence>
<sequence>MATQTLNVIFDGTTDVARLPGRSAVSWEDGSIGYYNVFYSAPNPGDDLDATANFTGSGWRVKTLRIAGDDNLTTIRDLDNGSNRRVDFLELGYNSDVDLISTRARFIFGWDGDTHEVTLGNKQDGGTSFIGLYAKENSVSTGNAYVSQIETGGAPGAAIGDTIKVGSGGVGMVQTGRGNDSVTTTNGFVGTIRTGGGNDTVKTGNERVETISTSDGNDKVTVGAGGADLVKTSDGNDTVTIGTGGAELVKTSDGKDKVVAKGFVGSIDTGTGNDRVTVNQGADLIKTGDGRDTVITKAGYASTIFTGNDNDKVTVGKGGAGLVRTGDGDDTIVLNEMPGTIGVVVQGGSGTDTLSFARFKSGVTVSLDEGGAFMNVGLKDITDPTPTKGYVAESSIENLVGTSKADRLMGDNNANLLNGGKGNDVLAGLGGDDILRGGAGKDVFDFGAAGGTDRVADYEDGVDLLRISDHSGGFKALDISTSGGDAVIGYDGGTIILDGAASVSLSRTDFDFV</sequence>
<dbReference type="PRINTS" id="PR00313">
    <property type="entry name" value="CABNDNGRPT"/>
</dbReference>
<evidence type="ECO:0000256" key="5">
    <source>
        <dbReference type="ARBA" id="ARBA00023136"/>
    </source>
</evidence>
<dbReference type="AlphaFoldDB" id="A0A2M8IWM4"/>
<dbReference type="GO" id="GO:0005576">
    <property type="term" value="C:extracellular region"/>
    <property type="evidence" value="ECO:0007669"/>
    <property type="project" value="InterPro"/>
</dbReference>
<dbReference type="Pfam" id="PF00353">
    <property type="entry name" value="HemolysinCabind"/>
    <property type="match status" value="3"/>
</dbReference>
<evidence type="ECO:0000256" key="1">
    <source>
        <dbReference type="ARBA" id="ARBA00004370"/>
    </source>
</evidence>
<evidence type="ECO:0008006" key="8">
    <source>
        <dbReference type="Google" id="ProtNLM"/>
    </source>
</evidence>
<keyword evidence="7" id="KW-1185">Reference proteome</keyword>
<accession>A0A2M8IWM4</accession>
<dbReference type="SUPFAM" id="SSF51120">
    <property type="entry name" value="beta-Roll"/>
    <property type="match status" value="2"/>
</dbReference>
<evidence type="ECO:0000313" key="6">
    <source>
        <dbReference type="EMBL" id="PJE34936.1"/>
    </source>
</evidence>
<dbReference type="InterPro" id="IPR011049">
    <property type="entry name" value="Serralysin-like_metalloprot_C"/>
</dbReference>
<name>A0A2M8IWM4_9RHOB</name>
<dbReference type="Gene3D" id="2.150.10.10">
    <property type="entry name" value="Serralysin-like metalloprotease, C-terminal"/>
    <property type="match status" value="1"/>
</dbReference>
<dbReference type="InterPro" id="IPR018511">
    <property type="entry name" value="Hemolysin-typ_Ca-bd_CS"/>
</dbReference>
<reference evidence="6 7" key="1">
    <citation type="journal article" date="2018" name="Int. J. Syst. Evol. Microbiol.">
        <title>Pseudooceanicola lipolyticus sp. nov., a marine alphaproteobacterium, reclassification of Oceanicola flagellatus as Pseudooceanicola flagellatus comb. nov. and emended description of the genus Pseudooceanicola.</title>
        <authorList>
            <person name="Huang M.-M."/>
            <person name="Guo L.-L."/>
            <person name="Wu Y.-H."/>
            <person name="Lai Q.-L."/>
            <person name="Shao Z.-Z."/>
            <person name="Wang C.-S."/>
            <person name="Wu M."/>
            <person name="Xu X.-W."/>
        </authorList>
    </citation>
    <scope>NUCLEOTIDE SEQUENCE [LARGE SCALE GENOMIC DNA]</scope>
    <source>
        <strain evidence="6 7">157</strain>
    </source>
</reference>
<comment type="subcellular location">
    <subcellularLocation>
        <location evidence="1">Membrane</location>
    </subcellularLocation>
</comment>
<dbReference type="RefSeq" id="WP_133119906.1">
    <property type="nucleotide sequence ID" value="NZ_PGTB01000127.1"/>
</dbReference>
<evidence type="ECO:0000313" key="7">
    <source>
        <dbReference type="Proteomes" id="UP000231553"/>
    </source>
</evidence>
<comment type="caution">
    <text evidence="6">The sequence shown here is derived from an EMBL/GenBank/DDBJ whole genome shotgun (WGS) entry which is preliminary data.</text>
</comment>
<keyword evidence="4" id="KW-0843">Virulence</keyword>
<protein>
    <recommendedName>
        <fullName evidence="8">Calcium-binding protein</fullName>
    </recommendedName>
</protein>
<evidence type="ECO:0000256" key="2">
    <source>
        <dbReference type="ARBA" id="ARBA00022656"/>
    </source>
</evidence>
<dbReference type="GO" id="GO:0005509">
    <property type="term" value="F:calcium ion binding"/>
    <property type="evidence" value="ECO:0007669"/>
    <property type="project" value="InterPro"/>
</dbReference>
<organism evidence="6 7">
    <name type="scientific">Pseudooceanicola lipolyticus</name>
    <dbReference type="NCBI Taxonomy" id="2029104"/>
    <lineage>
        <taxon>Bacteria</taxon>
        <taxon>Pseudomonadati</taxon>
        <taxon>Pseudomonadota</taxon>
        <taxon>Alphaproteobacteria</taxon>
        <taxon>Rhodobacterales</taxon>
        <taxon>Paracoccaceae</taxon>
        <taxon>Pseudooceanicola</taxon>
    </lineage>
</organism>
<dbReference type="Proteomes" id="UP000231553">
    <property type="component" value="Unassembled WGS sequence"/>
</dbReference>
<dbReference type="InterPro" id="IPR003995">
    <property type="entry name" value="RTX_toxin_determinant-A"/>
</dbReference>
<dbReference type="PROSITE" id="PS00330">
    <property type="entry name" value="HEMOLYSIN_CALCIUM"/>
    <property type="match status" value="1"/>
</dbReference>
<proteinExistence type="predicted"/>
<dbReference type="OrthoDB" id="7877430at2"/>